<feature type="transmembrane region" description="Helical" evidence="5">
    <location>
        <begin position="139"/>
        <end position="161"/>
    </location>
</feature>
<evidence type="ECO:0000313" key="7">
    <source>
        <dbReference type="EMBL" id="CAB4864107.1"/>
    </source>
</evidence>
<feature type="transmembrane region" description="Helical" evidence="5">
    <location>
        <begin position="445"/>
        <end position="466"/>
    </location>
</feature>
<dbReference type="GO" id="GO:0016020">
    <property type="term" value="C:membrane"/>
    <property type="evidence" value="ECO:0007669"/>
    <property type="project" value="UniProtKB-SubCell"/>
</dbReference>
<dbReference type="PANTHER" id="PTHR47547:SF1">
    <property type="entry name" value="ASPARTATE-PROTON SYMPORTER"/>
    <property type="match status" value="1"/>
</dbReference>
<feature type="transmembrane region" description="Helical" evidence="5">
    <location>
        <begin position="97"/>
        <end position="119"/>
    </location>
</feature>
<evidence type="ECO:0000256" key="2">
    <source>
        <dbReference type="ARBA" id="ARBA00022692"/>
    </source>
</evidence>
<evidence type="ECO:0000256" key="4">
    <source>
        <dbReference type="ARBA" id="ARBA00023136"/>
    </source>
</evidence>
<feature type="transmembrane region" description="Helical" evidence="5">
    <location>
        <begin position="173"/>
        <end position="191"/>
    </location>
</feature>
<comment type="subcellular location">
    <subcellularLocation>
        <location evidence="1">Membrane</location>
        <topology evidence="1">Multi-pass membrane protein</topology>
    </subcellularLocation>
</comment>
<accession>A0A6J7RET0</accession>
<keyword evidence="3 5" id="KW-1133">Transmembrane helix</keyword>
<dbReference type="PIRSF" id="PIRSF006060">
    <property type="entry name" value="AA_transporter"/>
    <property type="match status" value="1"/>
</dbReference>
<evidence type="ECO:0000313" key="8">
    <source>
        <dbReference type="EMBL" id="CAB5027257.1"/>
    </source>
</evidence>
<reference evidence="8" key="1">
    <citation type="submission" date="2020-05" db="EMBL/GenBank/DDBJ databases">
        <authorList>
            <person name="Chiriac C."/>
            <person name="Salcher M."/>
            <person name="Ghai R."/>
            <person name="Kavagutti S V."/>
        </authorList>
    </citation>
    <scope>NUCLEOTIDE SEQUENCE</scope>
</reference>
<gene>
    <name evidence="6" type="ORF">UFOPK3164_00624</name>
    <name evidence="7" type="ORF">UFOPK3427_00381</name>
    <name evidence="8" type="ORF">UFOPK4112_01314</name>
</gene>
<evidence type="ECO:0000256" key="1">
    <source>
        <dbReference type="ARBA" id="ARBA00004141"/>
    </source>
</evidence>
<dbReference type="AlphaFoldDB" id="A0A6J7RET0"/>
<protein>
    <submittedName>
        <fullName evidence="8">Unannotated protein</fullName>
    </submittedName>
</protein>
<feature type="transmembrane region" description="Helical" evidence="5">
    <location>
        <begin position="294"/>
        <end position="314"/>
    </location>
</feature>
<feature type="transmembrane region" description="Helical" evidence="5">
    <location>
        <begin position="359"/>
        <end position="378"/>
    </location>
</feature>
<evidence type="ECO:0000313" key="6">
    <source>
        <dbReference type="EMBL" id="CAB4824099.1"/>
    </source>
</evidence>
<organism evidence="8">
    <name type="scientific">freshwater metagenome</name>
    <dbReference type="NCBI Taxonomy" id="449393"/>
    <lineage>
        <taxon>unclassified sequences</taxon>
        <taxon>metagenomes</taxon>
        <taxon>ecological metagenomes</taxon>
    </lineage>
</organism>
<proteinExistence type="predicted"/>
<evidence type="ECO:0000256" key="5">
    <source>
        <dbReference type="SAM" id="Phobius"/>
    </source>
</evidence>
<feature type="transmembrane region" description="Helical" evidence="5">
    <location>
        <begin position="252"/>
        <end position="274"/>
    </location>
</feature>
<dbReference type="InterPro" id="IPR002293">
    <property type="entry name" value="AA/rel_permease1"/>
</dbReference>
<feature type="transmembrane region" description="Helical" evidence="5">
    <location>
        <begin position="49"/>
        <end position="76"/>
    </location>
</feature>
<dbReference type="PANTHER" id="PTHR47547">
    <property type="match status" value="1"/>
</dbReference>
<feature type="transmembrane region" description="Helical" evidence="5">
    <location>
        <begin position="523"/>
        <end position="541"/>
    </location>
</feature>
<dbReference type="EMBL" id="CAFABE010000020">
    <property type="protein sequence ID" value="CAB4824099.1"/>
    <property type="molecule type" value="Genomic_DNA"/>
</dbReference>
<dbReference type="Gene3D" id="1.20.1740.10">
    <property type="entry name" value="Amino acid/polyamine transporter I"/>
    <property type="match status" value="1"/>
</dbReference>
<keyword evidence="2 5" id="KW-0812">Transmembrane</keyword>
<evidence type="ECO:0000256" key="3">
    <source>
        <dbReference type="ARBA" id="ARBA00022989"/>
    </source>
</evidence>
<sequence length="563" mass="59844">MANHEEAAVSLKRDVGFFGLLWSSTGSVIGSGWLFSALIATTLAGPSALISWGIAAVIVAFIALVYAELGGMFSIAGGASRYPHFAFGTLAGESFGWFAYVQAASVAPIEVLAAIQYTSTISWASGLYDGSTGTLRGPGYIVAVVLMVCFTALNLVGIRWLSKVNSGITGWKIAIPTLTIVVLFVTQFHGANFTGGGGFFASVSNGFSSGGFKAILLTIPLGGIVFSFLGFEQAVEWGGESKNPQKDLPRAVLLSLLVGIFVYVGAQVAFIAALDPATLHQYGWAGLAKDSTLASAPFATVATIAGLSWLAWILRADAIISPTGTSLIYLTSTSRVSYSLSQLGYLPRVFEKTSTKTRIPVVSVIFSSIIGLAFLLPFPSWGKLVGVVTSAAVLMYAGAPLALGALRLQKPDMARSYRLPAAGVLAPLAFICANFIVYWAGWQTYSTLMVVMIFGWLVMAATRVFHLNDKVPTFEWKSGVWFLGYLLGMGVISFYGGFGPGGMLGGIGIFHNILVGGQGQLPLYWDLLVLAIFNLVIYYWALHSRLRVEDVDAKIASSLQESL</sequence>
<dbReference type="EMBL" id="CAFBPM010000013">
    <property type="protein sequence ID" value="CAB5027257.1"/>
    <property type="molecule type" value="Genomic_DNA"/>
</dbReference>
<feature type="transmembrane region" description="Helical" evidence="5">
    <location>
        <begin position="20"/>
        <end position="43"/>
    </location>
</feature>
<feature type="transmembrane region" description="Helical" evidence="5">
    <location>
        <begin position="211"/>
        <end position="231"/>
    </location>
</feature>
<feature type="transmembrane region" description="Helical" evidence="5">
    <location>
        <begin position="418"/>
        <end position="439"/>
    </location>
</feature>
<dbReference type="EMBL" id="CAFBLT010000001">
    <property type="protein sequence ID" value="CAB4864107.1"/>
    <property type="molecule type" value="Genomic_DNA"/>
</dbReference>
<dbReference type="Pfam" id="PF13520">
    <property type="entry name" value="AA_permease_2"/>
    <property type="match status" value="1"/>
</dbReference>
<name>A0A6J7RET0_9ZZZZ</name>
<feature type="transmembrane region" description="Helical" evidence="5">
    <location>
        <begin position="384"/>
        <end position="406"/>
    </location>
</feature>
<dbReference type="InterPro" id="IPR052962">
    <property type="entry name" value="AA_Transporter_AGT"/>
</dbReference>
<keyword evidence="4 5" id="KW-0472">Membrane</keyword>
<feature type="transmembrane region" description="Helical" evidence="5">
    <location>
        <begin position="478"/>
        <end position="498"/>
    </location>
</feature>
<dbReference type="GO" id="GO:0022857">
    <property type="term" value="F:transmembrane transporter activity"/>
    <property type="evidence" value="ECO:0007669"/>
    <property type="project" value="InterPro"/>
</dbReference>